<keyword evidence="5" id="KW-0408">Iron</keyword>
<dbReference type="PANTHER" id="PTHR24302:SF15">
    <property type="entry name" value="FATTY-ACID PEROXYGENASE"/>
    <property type="match status" value="1"/>
</dbReference>
<evidence type="ECO:0000256" key="5">
    <source>
        <dbReference type="ARBA" id="ARBA00023004"/>
    </source>
</evidence>
<comment type="similarity">
    <text evidence="1">Belongs to the cytochrome P450 family.</text>
</comment>
<proteinExistence type="inferred from homology"/>
<dbReference type="EMBL" id="CP111026">
    <property type="protein sequence ID" value="WAR27292.1"/>
    <property type="molecule type" value="Genomic_DNA"/>
</dbReference>
<dbReference type="InterPro" id="IPR036396">
    <property type="entry name" value="Cyt_P450_sf"/>
</dbReference>
<keyword evidence="2" id="KW-0349">Heme</keyword>
<gene>
    <name evidence="7" type="ORF">MAR_012996</name>
</gene>
<protein>
    <submittedName>
        <fullName evidence="7">CP3AT-like protein</fullName>
    </submittedName>
</protein>
<dbReference type="InterPro" id="IPR001128">
    <property type="entry name" value="Cyt_P450"/>
</dbReference>
<evidence type="ECO:0000256" key="3">
    <source>
        <dbReference type="ARBA" id="ARBA00022723"/>
    </source>
</evidence>
<name>A0ABY7FYP6_MYAAR</name>
<evidence type="ECO:0000256" key="1">
    <source>
        <dbReference type="ARBA" id="ARBA00010617"/>
    </source>
</evidence>
<reference evidence="7" key="1">
    <citation type="submission" date="2022-11" db="EMBL/GenBank/DDBJ databases">
        <title>Centuries of genome instability and evolution in soft-shell clam transmissible cancer (bioRxiv).</title>
        <authorList>
            <person name="Hart S.F.M."/>
            <person name="Yonemitsu M.A."/>
            <person name="Giersch R.M."/>
            <person name="Beal B.F."/>
            <person name="Arriagada G."/>
            <person name="Davis B.W."/>
            <person name="Ostrander E.A."/>
            <person name="Goff S.P."/>
            <person name="Metzger M.J."/>
        </authorList>
    </citation>
    <scope>NUCLEOTIDE SEQUENCE</scope>
    <source>
        <strain evidence="7">MELC-2E11</strain>
        <tissue evidence="7">Siphon/mantle</tissue>
    </source>
</reference>
<dbReference type="Pfam" id="PF00067">
    <property type="entry name" value="p450"/>
    <property type="match status" value="1"/>
</dbReference>
<feature type="transmembrane region" description="Helical" evidence="6">
    <location>
        <begin position="12"/>
        <end position="30"/>
    </location>
</feature>
<organism evidence="7 8">
    <name type="scientific">Mya arenaria</name>
    <name type="common">Soft-shell clam</name>
    <dbReference type="NCBI Taxonomy" id="6604"/>
    <lineage>
        <taxon>Eukaryota</taxon>
        <taxon>Metazoa</taxon>
        <taxon>Spiralia</taxon>
        <taxon>Lophotrochozoa</taxon>
        <taxon>Mollusca</taxon>
        <taxon>Bivalvia</taxon>
        <taxon>Autobranchia</taxon>
        <taxon>Heteroconchia</taxon>
        <taxon>Euheterodonta</taxon>
        <taxon>Imparidentia</taxon>
        <taxon>Neoheterodontei</taxon>
        <taxon>Myida</taxon>
        <taxon>Myoidea</taxon>
        <taxon>Myidae</taxon>
        <taxon>Mya</taxon>
    </lineage>
</organism>
<evidence type="ECO:0000313" key="7">
    <source>
        <dbReference type="EMBL" id="WAR27292.1"/>
    </source>
</evidence>
<keyword evidence="6" id="KW-0472">Membrane</keyword>
<dbReference type="InterPro" id="IPR050705">
    <property type="entry name" value="Cytochrome_P450_3A"/>
</dbReference>
<keyword evidence="6" id="KW-1133">Transmembrane helix</keyword>
<keyword evidence="4" id="KW-0560">Oxidoreductase</keyword>
<sequence>MEIFAFNTVFWNIIKTLLILFLFSILYDWVQMLIWKHKYKIKGPFPVPVFGNLLTYIMAPGVDHHRKQIEKYGDVFGGPSGSMKTLNVANIELLKKIMIKDHVEFQNRYVFPGVSDPPPVDKTLLNLEDEAWKRVRSIITPSFSAGKLKQMTKQMNSCAKLLVAGLLEKANSRAVIDPRV</sequence>
<dbReference type="Proteomes" id="UP001164746">
    <property type="component" value="Chromosome 15"/>
</dbReference>
<keyword evidence="8" id="KW-1185">Reference proteome</keyword>
<dbReference type="PANTHER" id="PTHR24302">
    <property type="entry name" value="CYTOCHROME P450 FAMILY 3"/>
    <property type="match status" value="1"/>
</dbReference>
<keyword evidence="6" id="KW-0812">Transmembrane</keyword>
<keyword evidence="3" id="KW-0479">Metal-binding</keyword>
<evidence type="ECO:0000256" key="2">
    <source>
        <dbReference type="ARBA" id="ARBA00022617"/>
    </source>
</evidence>
<evidence type="ECO:0000256" key="4">
    <source>
        <dbReference type="ARBA" id="ARBA00023002"/>
    </source>
</evidence>
<evidence type="ECO:0000256" key="6">
    <source>
        <dbReference type="SAM" id="Phobius"/>
    </source>
</evidence>
<dbReference type="SUPFAM" id="SSF48264">
    <property type="entry name" value="Cytochrome P450"/>
    <property type="match status" value="1"/>
</dbReference>
<dbReference type="Gene3D" id="1.10.630.10">
    <property type="entry name" value="Cytochrome P450"/>
    <property type="match status" value="1"/>
</dbReference>
<accession>A0ABY7FYP6</accession>
<evidence type="ECO:0000313" key="8">
    <source>
        <dbReference type="Proteomes" id="UP001164746"/>
    </source>
</evidence>